<dbReference type="InterPro" id="IPR023296">
    <property type="entry name" value="Glyco_hydro_beta-prop_sf"/>
</dbReference>
<evidence type="ECO:0000256" key="1">
    <source>
        <dbReference type="SAM" id="SignalP"/>
    </source>
</evidence>
<evidence type="ECO:0008006" key="4">
    <source>
        <dbReference type="Google" id="ProtNLM"/>
    </source>
</evidence>
<dbReference type="STRING" id="2903.R1E8A5"/>
<dbReference type="PaxDb" id="2903-EOD17129"/>
<accession>A0A0D3J0U4</accession>
<keyword evidence="3" id="KW-1185">Reference proteome</keyword>
<dbReference type="HOGENOM" id="CLU_016116_1_0_1"/>
<sequence length="371" mass="41316">MILAVLVALIPSLDATTHHEIVSDVRWNDTDGNSVEAHGGCVLRSPLDGIWYLYGETRKGVSNRKTPPTVDYLTQGINCYSSASLAGPWRFEGTILRQQHVVVPGLRGPWIMQRPKVLFNPRTRQFVLWFHLDQPKQHYQSHRSSAVRSAYPMKSVGRATADRAAGPFTFAGSLLPDNHSSLDMSLFADPDEPARAYLLRDVDHKFIAISRLSDDFLHTTGVISKLCEPNPRRAGRRRNRDKCEAPAMFKLHGLHYVITSGQSGWASNPLTLWRSSGAALEGARWTRLGNPAPTLSYTQPAYVVQHASPHGPHAAPHLMYMGDNWVHCQPPGDASLNAITHACYQWLPITLERGPQAGAMPVRIDARRSWD</sequence>
<dbReference type="PANTHER" id="PTHR22925:SF3">
    <property type="entry name" value="GLYCOSYL HYDROLASE FAMILY PROTEIN 43"/>
    <property type="match status" value="1"/>
</dbReference>
<evidence type="ECO:0000313" key="2">
    <source>
        <dbReference type="EnsemblProtists" id="EOD17129"/>
    </source>
</evidence>
<feature type="signal peptide" evidence="1">
    <location>
        <begin position="1"/>
        <end position="15"/>
    </location>
</feature>
<dbReference type="Gene3D" id="2.115.10.20">
    <property type="entry name" value="Glycosyl hydrolase domain, family 43"/>
    <property type="match status" value="1"/>
</dbReference>
<protein>
    <recommendedName>
        <fullName evidence="4">Glycosyl hydrolase family 43</fullName>
    </recommendedName>
</protein>
<dbReference type="KEGG" id="ehx:EMIHUDRAFT_255997"/>
<dbReference type="Proteomes" id="UP000013827">
    <property type="component" value="Unassembled WGS sequence"/>
</dbReference>
<evidence type="ECO:0000313" key="3">
    <source>
        <dbReference type="Proteomes" id="UP000013827"/>
    </source>
</evidence>
<proteinExistence type="predicted"/>
<dbReference type="EnsemblProtists" id="EOD17129">
    <property type="protein sequence ID" value="EOD17129"/>
    <property type="gene ID" value="EMIHUDRAFT_255997"/>
</dbReference>
<dbReference type="RefSeq" id="XP_005769558.1">
    <property type="nucleotide sequence ID" value="XM_005769501.1"/>
</dbReference>
<dbReference type="SUPFAM" id="SSF75005">
    <property type="entry name" value="Arabinanase/levansucrase/invertase"/>
    <property type="match status" value="1"/>
</dbReference>
<keyword evidence="1" id="KW-0732">Signal</keyword>
<dbReference type="CDD" id="cd08985">
    <property type="entry name" value="GH43_CtGH43-like"/>
    <property type="match status" value="1"/>
</dbReference>
<organism evidence="2 3">
    <name type="scientific">Emiliania huxleyi (strain CCMP1516)</name>
    <dbReference type="NCBI Taxonomy" id="280463"/>
    <lineage>
        <taxon>Eukaryota</taxon>
        <taxon>Haptista</taxon>
        <taxon>Haptophyta</taxon>
        <taxon>Prymnesiophyceae</taxon>
        <taxon>Isochrysidales</taxon>
        <taxon>Noelaerhabdaceae</taxon>
        <taxon>Emiliania</taxon>
    </lineage>
</organism>
<reference evidence="3" key="1">
    <citation type="journal article" date="2013" name="Nature">
        <title>Pan genome of the phytoplankton Emiliania underpins its global distribution.</title>
        <authorList>
            <person name="Read B.A."/>
            <person name="Kegel J."/>
            <person name="Klute M.J."/>
            <person name="Kuo A."/>
            <person name="Lefebvre S.C."/>
            <person name="Maumus F."/>
            <person name="Mayer C."/>
            <person name="Miller J."/>
            <person name="Monier A."/>
            <person name="Salamov A."/>
            <person name="Young J."/>
            <person name="Aguilar M."/>
            <person name="Claverie J.M."/>
            <person name="Frickenhaus S."/>
            <person name="Gonzalez K."/>
            <person name="Herman E.K."/>
            <person name="Lin Y.C."/>
            <person name="Napier J."/>
            <person name="Ogata H."/>
            <person name="Sarno A.F."/>
            <person name="Shmutz J."/>
            <person name="Schroeder D."/>
            <person name="de Vargas C."/>
            <person name="Verret F."/>
            <person name="von Dassow P."/>
            <person name="Valentin K."/>
            <person name="Van de Peer Y."/>
            <person name="Wheeler G."/>
            <person name="Dacks J.B."/>
            <person name="Delwiche C.F."/>
            <person name="Dyhrman S.T."/>
            <person name="Glockner G."/>
            <person name="John U."/>
            <person name="Richards T."/>
            <person name="Worden A.Z."/>
            <person name="Zhang X."/>
            <person name="Grigoriev I.V."/>
            <person name="Allen A.E."/>
            <person name="Bidle K."/>
            <person name="Borodovsky M."/>
            <person name="Bowler C."/>
            <person name="Brownlee C."/>
            <person name="Cock J.M."/>
            <person name="Elias M."/>
            <person name="Gladyshev V.N."/>
            <person name="Groth M."/>
            <person name="Guda C."/>
            <person name="Hadaegh A."/>
            <person name="Iglesias-Rodriguez M.D."/>
            <person name="Jenkins J."/>
            <person name="Jones B.M."/>
            <person name="Lawson T."/>
            <person name="Leese F."/>
            <person name="Lindquist E."/>
            <person name="Lobanov A."/>
            <person name="Lomsadze A."/>
            <person name="Malik S.B."/>
            <person name="Marsh M.E."/>
            <person name="Mackinder L."/>
            <person name="Mock T."/>
            <person name="Mueller-Roeber B."/>
            <person name="Pagarete A."/>
            <person name="Parker M."/>
            <person name="Probert I."/>
            <person name="Quesneville H."/>
            <person name="Raines C."/>
            <person name="Rensing S.A."/>
            <person name="Riano-Pachon D.M."/>
            <person name="Richier S."/>
            <person name="Rokitta S."/>
            <person name="Shiraiwa Y."/>
            <person name="Soanes D.M."/>
            <person name="van der Giezen M."/>
            <person name="Wahlund T.M."/>
            <person name="Williams B."/>
            <person name="Wilson W."/>
            <person name="Wolfe G."/>
            <person name="Wurch L.L."/>
        </authorList>
    </citation>
    <scope>NUCLEOTIDE SEQUENCE</scope>
</reference>
<dbReference type="GeneID" id="17263279"/>
<reference evidence="2" key="2">
    <citation type="submission" date="2024-10" db="UniProtKB">
        <authorList>
            <consortium name="EnsemblProtists"/>
        </authorList>
    </citation>
    <scope>IDENTIFICATION</scope>
</reference>
<dbReference type="PANTHER" id="PTHR22925">
    <property type="entry name" value="GLYCOSYL HYDROLASE 43 FAMILY MEMBER"/>
    <property type="match status" value="1"/>
</dbReference>
<dbReference type="AlphaFoldDB" id="A0A0D3J0U4"/>
<feature type="chain" id="PRO_5044190402" description="Glycosyl hydrolase family 43" evidence="1">
    <location>
        <begin position="16"/>
        <end position="371"/>
    </location>
</feature>
<name>A0A0D3J0U4_EMIH1</name>